<feature type="region of interest" description="Disordered" evidence="2">
    <location>
        <begin position="56"/>
        <end position="101"/>
    </location>
</feature>
<evidence type="ECO:0000256" key="2">
    <source>
        <dbReference type="SAM" id="MobiDB-lite"/>
    </source>
</evidence>
<feature type="compositionally biased region" description="Acidic residues" evidence="2">
    <location>
        <begin position="84"/>
        <end position="97"/>
    </location>
</feature>
<dbReference type="InterPro" id="IPR033194">
    <property type="entry name" value="MFAP1"/>
</dbReference>
<feature type="compositionally biased region" description="Acidic residues" evidence="2">
    <location>
        <begin position="129"/>
        <end position="148"/>
    </location>
</feature>
<reference evidence="4" key="1">
    <citation type="journal article" date="2005" name="PLoS Biol.">
        <title>The genomes of Oryza sativa: a history of duplications.</title>
        <authorList>
            <person name="Yu J."/>
            <person name="Wang J."/>
            <person name="Lin W."/>
            <person name="Li S."/>
            <person name="Li H."/>
            <person name="Zhou J."/>
            <person name="Ni P."/>
            <person name="Dong W."/>
            <person name="Hu S."/>
            <person name="Zeng C."/>
            <person name="Zhang J."/>
            <person name="Zhang Y."/>
            <person name="Li R."/>
            <person name="Xu Z."/>
            <person name="Li S."/>
            <person name="Li X."/>
            <person name="Zheng H."/>
            <person name="Cong L."/>
            <person name="Lin L."/>
            <person name="Yin J."/>
            <person name="Geng J."/>
            <person name="Li G."/>
            <person name="Shi J."/>
            <person name="Liu J."/>
            <person name="Lv H."/>
            <person name="Li J."/>
            <person name="Wang J."/>
            <person name="Deng Y."/>
            <person name="Ran L."/>
            <person name="Shi X."/>
            <person name="Wang X."/>
            <person name="Wu Q."/>
            <person name="Li C."/>
            <person name="Ren X."/>
            <person name="Wang J."/>
            <person name="Wang X."/>
            <person name="Li D."/>
            <person name="Liu D."/>
            <person name="Zhang X."/>
            <person name="Ji Z."/>
            <person name="Zhao W."/>
            <person name="Sun Y."/>
            <person name="Zhang Z."/>
            <person name="Bao J."/>
            <person name="Han Y."/>
            <person name="Dong L."/>
            <person name="Ji J."/>
            <person name="Chen P."/>
            <person name="Wu S."/>
            <person name="Liu J."/>
            <person name="Xiao Y."/>
            <person name="Bu D."/>
            <person name="Tan J."/>
            <person name="Yang L."/>
            <person name="Ye C."/>
            <person name="Zhang J."/>
            <person name="Xu J."/>
            <person name="Zhou Y."/>
            <person name="Yu Y."/>
            <person name="Zhang B."/>
            <person name="Zhuang S."/>
            <person name="Wei H."/>
            <person name="Liu B."/>
            <person name="Lei M."/>
            <person name="Yu H."/>
            <person name="Li Y."/>
            <person name="Xu H."/>
            <person name="Wei S."/>
            <person name="He X."/>
            <person name="Fang L."/>
            <person name="Zhang Z."/>
            <person name="Zhang Y."/>
            <person name="Huang X."/>
            <person name="Su Z."/>
            <person name="Tong W."/>
            <person name="Li J."/>
            <person name="Tong Z."/>
            <person name="Li S."/>
            <person name="Ye J."/>
            <person name="Wang L."/>
            <person name="Fang L."/>
            <person name="Lei T."/>
            <person name="Chen C."/>
            <person name="Chen H."/>
            <person name="Xu Z."/>
            <person name="Li H."/>
            <person name="Huang H."/>
            <person name="Zhang F."/>
            <person name="Xu H."/>
            <person name="Li N."/>
            <person name="Zhao C."/>
            <person name="Li S."/>
            <person name="Dong L."/>
            <person name="Huang Y."/>
            <person name="Li L."/>
            <person name="Xi Y."/>
            <person name="Qi Q."/>
            <person name="Li W."/>
            <person name="Zhang B."/>
            <person name="Hu W."/>
            <person name="Zhang Y."/>
            <person name="Tian X."/>
            <person name="Jiao Y."/>
            <person name="Liang X."/>
            <person name="Jin J."/>
            <person name="Gao L."/>
            <person name="Zheng W."/>
            <person name="Hao B."/>
            <person name="Liu S."/>
            <person name="Wang W."/>
            <person name="Yuan L."/>
            <person name="Cao M."/>
            <person name="McDermott J."/>
            <person name="Samudrala R."/>
            <person name="Wang J."/>
            <person name="Wong G.K."/>
            <person name="Yang H."/>
        </authorList>
    </citation>
    <scope>NUCLEOTIDE SEQUENCE [LARGE SCALE GENOMIC DNA]</scope>
</reference>
<dbReference type="AlphaFoldDB" id="A3A5T6"/>
<dbReference type="InterPro" id="IPR009730">
    <property type="entry name" value="MFAP1_C"/>
</dbReference>
<reference evidence="4" key="2">
    <citation type="submission" date="2008-12" db="EMBL/GenBank/DDBJ databases">
        <title>Improved gene annotation of the rice (Oryza sativa) genomes.</title>
        <authorList>
            <person name="Wang J."/>
            <person name="Li R."/>
            <person name="Fan W."/>
            <person name="Huang Q."/>
            <person name="Zhang J."/>
            <person name="Zhou Y."/>
            <person name="Hu Y."/>
            <person name="Zi S."/>
            <person name="Li J."/>
            <person name="Ni P."/>
            <person name="Zheng H."/>
            <person name="Zhang Y."/>
            <person name="Zhao M."/>
            <person name="Hao Q."/>
            <person name="McDermott J."/>
            <person name="Samudrala R."/>
            <person name="Kristiansen K."/>
            <person name="Wong G.K.-S."/>
        </authorList>
    </citation>
    <scope>NUCLEOTIDE SEQUENCE</scope>
</reference>
<feature type="coiled-coil region" evidence="1">
    <location>
        <begin position="171"/>
        <end position="198"/>
    </location>
</feature>
<organism evidence="4">
    <name type="scientific">Oryza sativa subsp. japonica</name>
    <name type="common">Rice</name>
    <dbReference type="NCBI Taxonomy" id="39947"/>
    <lineage>
        <taxon>Eukaryota</taxon>
        <taxon>Viridiplantae</taxon>
        <taxon>Streptophyta</taxon>
        <taxon>Embryophyta</taxon>
        <taxon>Tracheophyta</taxon>
        <taxon>Spermatophyta</taxon>
        <taxon>Magnoliopsida</taxon>
        <taxon>Liliopsida</taxon>
        <taxon>Poales</taxon>
        <taxon>Poaceae</taxon>
        <taxon>BOP clade</taxon>
        <taxon>Oryzoideae</taxon>
        <taxon>Oryzeae</taxon>
        <taxon>Oryzinae</taxon>
        <taxon>Oryza</taxon>
        <taxon>Oryza sativa</taxon>
    </lineage>
</organism>
<proteinExistence type="predicted"/>
<feature type="region of interest" description="Disordered" evidence="2">
    <location>
        <begin position="120"/>
        <end position="149"/>
    </location>
</feature>
<feature type="domain" description="Micro-fibrillar-associated protein 1 C-terminal" evidence="3">
    <location>
        <begin position="156"/>
        <end position="357"/>
    </location>
</feature>
<protein>
    <recommendedName>
        <fullName evidence="3">Micro-fibrillar-associated protein 1 C-terminal domain-containing protein</fullName>
    </recommendedName>
</protein>
<keyword evidence="1" id="KW-0175">Coiled coil</keyword>
<dbReference type="PANTHER" id="PTHR15327">
    <property type="entry name" value="MICROFIBRIL-ASSOCIATED PROTEIN"/>
    <property type="match status" value="1"/>
</dbReference>
<sequence length="381" mass="44348">MAARAGDTGLSKVRRYWPGRAPDWAWAGAAVAHDEDDARLVSTLDEIKHVEEEVLRSPRRRRVRRAPEIASAAPAVDDWHEPDPIEEEQDEDDDDDAREERRARIRERALLLRRHEEEQLLLLHPQHQEEEDEEASESEETAESDSDVGEQMAVVYMAVPLFIPKPRRDTIRLKEEERQRLEDELHRKRLEDRKAQTRQILLQEIINEELLAANTASDEAAINGVDTDDEVDQAEEYESWRRREMARIKRIREESGIDDDKSIMEDENPVADRPKKKMKIKKQMRFMQRYYHKGCFFQQDADDAAQTAGSCEIYRRDFSGPTGLDKMDVSVLPKVLQVKHFGRRGGRKWTHLVNEDTTYRTPRTGDNNASLLRSCVETVLE</sequence>
<evidence type="ECO:0000256" key="1">
    <source>
        <dbReference type="SAM" id="Coils"/>
    </source>
</evidence>
<evidence type="ECO:0000259" key="3">
    <source>
        <dbReference type="Pfam" id="PF06991"/>
    </source>
</evidence>
<dbReference type="EMBL" id="CM000139">
    <property type="protein sequence ID" value="EAZ22675.1"/>
    <property type="molecule type" value="Genomic_DNA"/>
</dbReference>
<accession>A3A5T6</accession>
<dbReference type="Proteomes" id="UP000007752">
    <property type="component" value="Chromosome 2"/>
</dbReference>
<evidence type="ECO:0000313" key="4">
    <source>
        <dbReference type="EMBL" id="EAZ22675.1"/>
    </source>
</evidence>
<name>A3A5T6_ORYSJ</name>
<dbReference type="Pfam" id="PF06991">
    <property type="entry name" value="MFAP1"/>
    <property type="match status" value="1"/>
</dbReference>
<gene>
    <name evidence="4" type="ORF">OsJ_06344</name>
</gene>